<dbReference type="RefSeq" id="XP_065660408.1">
    <property type="nucleotide sequence ID" value="XM_065804336.1"/>
</dbReference>
<name>A0ABM4CFD4_HYDVU</name>
<dbReference type="Proteomes" id="UP001652625">
    <property type="component" value="Chromosome 08"/>
</dbReference>
<sequence>MYKLSLLAKFGCIAVIIFQGFLLNKYLTLSYDIKWWAWYVGDTYVVGVWTLILFYLHKKFKQKSLNEVDPVDHRKFSDEIKYAFFAWITYILFLLPRIVVLFNTFPPKFKKSDFFGHNLLKVSLASTPLVFLLMIFGYHNANTTQDRKVYISSLASKVTLDLFDSMDLLELLFEPKGVPKVFLILTLVFASINLFLPTMALYELYVNKFPGRVSGFSFKTSYVCGCMFLVNLPNLILRLFLWHSHDADVSVLIMKNVMCILIGINEIVEFLCEERSKRCDNCMCYFKKAAFKEHCEKCVANDSKKQQLDILLVHDNL</sequence>
<dbReference type="Pfam" id="PF14997">
    <property type="entry name" value="CECR6_TMEM121"/>
    <property type="match status" value="1"/>
</dbReference>
<protein>
    <submittedName>
        <fullName evidence="4">Uncharacterized protein LOC105845443</fullName>
    </submittedName>
</protein>
<keyword evidence="3" id="KW-1185">Reference proteome</keyword>
<gene>
    <name evidence="4" type="primary">LOC105845443</name>
</gene>
<feature type="transmembrane region" description="Helical" evidence="2">
    <location>
        <begin position="36"/>
        <end position="56"/>
    </location>
</feature>
<evidence type="ECO:0000256" key="1">
    <source>
        <dbReference type="ARBA" id="ARBA00007711"/>
    </source>
</evidence>
<organism evidence="3 4">
    <name type="scientific">Hydra vulgaris</name>
    <name type="common">Hydra</name>
    <name type="synonym">Hydra attenuata</name>
    <dbReference type="NCBI Taxonomy" id="6087"/>
    <lineage>
        <taxon>Eukaryota</taxon>
        <taxon>Metazoa</taxon>
        <taxon>Cnidaria</taxon>
        <taxon>Hydrozoa</taxon>
        <taxon>Hydroidolina</taxon>
        <taxon>Anthoathecata</taxon>
        <taxon>Aplanulata</taxon>
        <taxon>Hydridae</taxon>
        <taxon>Hydra</taxon>
    </lineage>
</organism>
<proteinExistence type="inferred from homology"/>
<feature type="transmembrane region" description="Helical" evidence="2">
    <location>
        <begin position="222"/>
        <end position="243"/>
    </location>
</feature>
<feature type="transmembrane region" description="Helical" evidence="2">
    <location>
        <begin position="6"/>
        <end position="24"/>
    </location>
</feature>
<reference evidence="4" key="1">
    <citation type="submission" date="2025-08" db="UniProtKB">
        <authorList>
            <consortium name="RefSeq"/>
        </authorList>
    </citation>
    <scope>IDENTIFICATION</scope>
</reference>
<feature type="transmembrane region" description="Helical" evidence="2">
    <location>
        <begin position="118"/>
        <end position="138"/>
    </location>
</feature>
<dbReference type="PANTHER" id="PTHR47399:SF1">
    <property type="entry name" value="TRANSMEMBRANE PROTEIN 121B"/>
    <property type="match status" value="1"/>
</dbReference>
<feature type="transmembrane region" description="Helical" evidence="2">
    <location>
        <begin position="84"/>
        <end position="106"/>
    </location>
</feature>
<dbReference type="InterPro" id="IPR026624">
    <property type="entry name" value="CECR6"/>
</dbReference>
<evidence type="ECO:0000313" key="4">
    <source>
        <dbReference type="RefSeq" id="XP_065660408.1"/>
    </source>
</evidence>
<feature type="transmembrane region" description="Helical" evidence="2">
    <location>
        <begin position="181"/>
        <end position="202"/>
    </location>
</feature>
<keyword evidence="2" id="KW-0812">Transmembrane</keyword>
<accession>A0ABM4CFD4</accession>
<dbReference type="PANTHER" id="PTHR47399">
    <property type="entry name" value="TRANSMEMBRANE PROTEIN 121B"/>
    <property type="match status" value="1"/>
</dbReference>
<evidence type="ECO:0000313" key="3">
    <source>
        <dbReference type="Proteomes" id="UP001652625"/>
    </source>
</evidence>
<dbReference type="InterPro" id="IPR032776">
    <property type="entry name" value="CECR6/TMEM121"/>
</dbReference>
<keyword evidence="2" id="KW-0472">Membrane</keyword>
<dbReference type="GeneID" id="105845443"/>
<comment type="similarity">
    <text evidence="1">Belongs to the TMEM121 family.</text>
</comment>
<evidence type="ECO:0000256" key="2">
    <source>
        <dbReference type="SAM" id="Phobius"/>
    </source>
</evidence>
<keyword evidence="2" id="KW-1133">Transmembrane helix</keyword>